<feature type="transmembrane region" description="Helical" evidence="1">
    <location>
        <begin position="28"/>
        <end position="52"/>
    </location>
</feature>
<protein>
    <submittedName>
        <fullName evidence="2">Uncharacterized protein</fullName>
    </submittedName>
</protein>
<dbReference type="InterPro" id="IPR058337">
    <property type="entry name" value="DUF8024"/>
</dbReference>
<keyword evidence="1" id="KW-0812">Transmembrane</keyword>
<name>M0M017_9EURY</name>
<dbReference type="AlphaFoldDB" id="M0M017"/>
<evidence type="ECO:0000256" key="1">
    <source>
        <dbReference type="SAM" id="Phobius"/>
    </source>
</evidence>
<dbReference type="Pfam" id="PF26067">
    <property type="entry name" value="DUF8024"/>
    <property type="match status" value="1"/>
</dbReference>
<evidence type="ECO:0000313" key="3">
    <source>
        <dbReference type="Proteomes" id="UP000011566"/>
    </source>
</evidence>
<comment type="caution">
    <text evidence="2">The sequence shown here is derived from an EMBL/GenBank/DDBJ whole genome shotgun (WGS) entry which is preliminary data.</text>
</comment>
<reference evidence="2 3" key="1">
    <citation type="journal article" date="2014" name="PLoS Genet.">
        <title>Phylogenetically driven sequencing of extremely halophilic archaea reveals strategies for static and dynamic osmo-response.</title>
        <authorList>
            <person name="Becker E.A."/>
            <person name="Seitzer P.M."/>
            <person name="Tritt A."/>
            <person name="Larsen D."/>
            <person name="Krusor M."/>
            <person name="Yao A.I."/>
            <person name="Wu D."/>
            <person name="Madern D."/>
            <person name="Eisen J.A."/>
            <person name="Darling A.E."/>
            <person name="Facciotti M.T."/>
        </authorList>
    </citation>
    <scope>NUCLEOTIDE SEQUENCE [LARGE SCALE GENOMIC DNA]</scope>
    <source>
        <strain evidence="2 3">100A6</strain>
    </source>
</reference>
<gene>
    <name evidence="2" type="ORF">C447_08148</name>
</gene>
<dbReference type="EMBL" id="AOMB01000023">
    <property type="protein sequence ID" value="EMA38778.1"/>
    <property type="molecule type" value="Genomic_DNA"/>
</dbReference>
<keyword evidence="3" id="KW-1185">Reference proteome</keyword>
<accession>M0M017</accession>
<dbReference type="OrthoDB" id="211838at2157"/>
<proteinExistence type="predicted"/>
<keyword evidence="1" id="KW-0472">Membrane</keyword>
<dbReference type="Proteomes" id="UP000011566">
    <property type="component" value="Unassembled WGS sequence"/>
</dbReference>
<sequence length="70" mass="7280">MANIVVVLLGNVVDLVQLMVEAALASPLSIIPILTGVVLFAVSFGLFGYLTIGGLTAGLTSPNTDHTQRR</sequence>
<keyword evidence="1" id="KW-1133">Transmembrane helix</keyword>
<dbReference type="RefSeq" id="WP_007692731.1">
    <property type="nucleotide sequence ID" value="NZ_AJRK01000357.1"/>
</dbReference>
<organism evidence="2 3">
    <name type="scientific">Halococcus hamelinensis 100A6</name>
    <dbReference type="NCBI Taxonomy" id="1132509"/>
    <lineage>
        <taxon>Archaea</taxon>
        <taxon>Methanobacteriati</taxon>
        <taxon>Methanobacteriota</taxon>
        <taxon>Stenosarchaea group</taxon>
        <taxon>Halobacteria</taxon>
        <taxon>Halobacteriales</taxon>
        <taxon>Halococcaceae</taxon>
        <taxon>Halococcus</taxon>
    </lineage>
</organism>
<evidence type="ECO:0000313" key="2">
    <source>
        <dbReference type="EMBL" id="EMA38778.1"/>
    </source>
</evidence>